<sequence length="128" mass="14669">MDEQRIDKWLWAARFFKTRTLAQEAVEAGQVRMGGDRIKPSRAVRPADVLQIRAGEQDWEVVVKGLSAQRGPAVFARTLYDETPQGLRRRLEAQALRRQNQDPSLGIKGRPTKQDRRSLDRFKRGGMP</sequence>
<evidence type="ECO:0000256" key="2">
    <source>
        <dbReference type="ARBA" id="ARBA00022884"/>
    </source>
</evidence>
<dbReference type="PROSITE" id="PS50889">
    <property type="entry name" value="S4"/>
    <property type="match status" value="1"/>
</dbReference>
<proteinExistence type="inferred from homology"/>
<dbReference type="Pfam" id="PF01479">
    <property type="entry name" value="S4"/>
    <property type="match status" value="1"/>
</dbReference>
<dbReference type="InterPro" id="IPR002942">
    <property type="entry name" value="S4_RNA-bd"/>
</dbReference>
<protein>
    <submittedName>
        <fullName evidence="7">RNA-binding S4 domain-containing protein</fullName>
    </submittedName>
</protein>
<dbReference type="InterPro" id="IPR036986">
    <property type="entry name" value="S4_RNA-bd_sf"/>
</dbReference>
<comment type="caution">
    <text evidence="7">The sequence shown here is derived from an EMBL/GenBank/DDBJ whole genome shotgun (WGS) entry which is preliminary data.</text>
</comment>
<evidence type="ECO:0000256" key="5">
    <source>
        <dbReference type="SAM" id="MobiDB-lite"/>
    </source>
</evidence>
<dbReference type="CDD" id="cd00165">
    <property type="entry name" value="S4"/>
    <property type="match status" value="1"/>
</dbReference>
<feature type="region of interest" description="Disordered" evidence="5">
    <location>
        <begin position="96"/>
        <end position="128"/>
    </location>
</feature>
<dbReference type="SMART" id="SM00363">
    <property type="entry name" value="S4"/>
    <property type="match status" value="1"/>
</dbReference>
<keyword evidence="8" id="KW-1185">Reference proteome</keyword>
<gene>
    <name evidence="7" type="ORF">GCM10023144_12910</name>
</gene>
<organism evidence="7 8">
    <name type="scientific">Pigmentiphaga soli</name>
    <dbReference type="NCBI Taxonomy" id="1007095"/>
    <lineage>
        <taxon>Bacteria</taxon>
        <taxon>Pseudomonadati</taxon>
        <taxon>Pseudomonadota</taxon>
        <taxon>Betaproteobacteria</taxon>
        <taxon>Burkholderiales</taxon>
        <taxon>Alcaligenaceae</taxon>
        <taxon>Pigmentiphaga</taxon>
    </lineage>
</organism>
<name>A0ABP8GP12_9BURK</name>
<reference evidence="8" key="1">
    <citation type="journal article" date="2019" name="Int. J. Syst. Evol. Microbiol.">
        <title>The Global Catalogue of Microorganisms (GCM) 10K type strain sequencing project: providing services to taxonomists for standard genome sequencing and annotation.</title>
        <authorList>
            <consortium name="The Broad Institute Genomics Platform"/>
            <consortium name="The Broad Institute Genome Sequencing Center for Infectious Disease"/>
            <person name="Wu L."/>
            <person name="Ma J."/>
        </authorList>
    </citation>
    <scope>NUCLEOTIDE SEQUENCE [LARGE SCALE GENOMIC DNA]</scope>
    <source>
        <strain evidence="8">JCM 17666</strain>
    </source>
</reference>
<feature type="compositionally biased region" description="Basic and acidic residues" evidence="5">
    <location>
        <begin position="112"/>
        <end position="128"/>
    </location>
</feature>
<accession>A0ABP8GP12</accession>
<evidence type="ECO:0000259" key="6">
    <source>
        <dbReference type="SMART" id="SM00363"/>
    </source>
</evidence>
<dbReference type="SUPFAM" id="SSF55174">
    <property type="entry name" value="Alpha-L RNA-binding motif"/>
    <property type="match status" value="1"/>
</dbReference>
<evidence type="ECO:0000256" key="1">
    <source>
        <dbReference type="ARBA" id="ARBA00008396"/>
    </source>
</evidence>
<keyword evidence="2 4" id="KW-0694">RNA-binding</keyword>
<dbReference type="Gene3D" id="3.10.290.10">
    <property type="entry name" value="RNA-binding S4 domain"/>
    <property type="match status" value="1"/>
</dbReference>
<dbReference type="EMBL" id="BAABFO010000005">
    <property type="protein sequence ID" value="GAA4327832.1"/>
    <property type="molecule type" value="Genomic_DNA"/>
</dbReference>
<evidence type="ECO:0000256" key="3">
    <source>
        <dbReference type="ARBA" id="ARBA00023125"/>
    </source>
</evidence>
<dbReference type="PIRSF" id="PIRSF016821">
    <property type="entry name" value="HSP15"/>
    <property type="match status" value="1"/>
</dbReference>
<evidence type="ECO:0000256" key="4">
    <source>
        <dbReference type="PROSITE-ProRule" id="PRU00182"/>
    </source>
</evidence>
<dbReference type="Proteomes" id="UP001501671">
    <property type="component" value="Unassembled WGS sequence"/>
</dbReference>
<feature type="domain" description="RNA-binding S4" evidence="6">
    <location>
        <begin position="4"/>
        <end position="71"/>
    </location>
</feature>
<dbReference type="InterPro" id="IPR025708">
    <property type="entry name" value="HSP15"/>
</dbReference>
<comment type="similarity">
    <text evidence="1">Belongs to the HSP15 family.</text>
</comment>
<evidence type="ECO:0000313" key="7">
    <source>
        <dbReference type="EMBL" id="GAA4327832.1"/>
    </source>
</evidence>
<evidence type="ECO:0000313" key="8">
    <source>
        <dbReference type="Proteomes" id="UP001501671"/>
    </source>
</evidence>
<dbReference type="RefSeq" id="WP_345247513.1">
    <property type="nucleotide sequence ID" value="NZ_BAABFO010000005.1"/>
</dbReference>
<keyword evidence="3" id="KW-0238">DNA-binding</keyword>